<dbReference type="InterPro" id="IPR045357">
    <property type="entry name" value="Aminopeptidase_N-like_N"/>
</dbReference>
<dbReference type="InterPro" id="IPR001930">
    <property type="entry name" value="Peptidase_M1"/>
</dbReference>
<keyword evidence="9" id="KW-0378">Hydrolase</keyword>
<feature type="domain" description="Peptidase M1 alanyl aminopeptidase C-terminal" evidence="15">
    <location>
        <begin position="550"/>
        <end position="866"/>
    </location>
</feature>
<keyword evidence="6 17" id="KW-0031">Aminopeptidase</keyword>
<evidence type="ECO:0000256" key="5">
    <source>
        <dbReference type="ARBA" id="ARBA00015611"/>
    </source>
</evidence>
<dbReference type="InterPro" id="IPR035414">
    <property type="entry name" value="Peptidase_M1_pepN_Ig-like"/>
</dbReference>
<dbReference type="GO" id="GO:0004177">
    <property type="term" value="F:aminopeptidase activity"/>
    <property type="evidence" value="ECO:0007669"/>
    <property type="project" value="UniProtKB-KW"/>
</dbReference>
<accession>A0ABP9F9S5</accession>
<dbReference type="InterPro" id="IPR037144">
    <property type="entry name" value="Peptidase_M1_pepN_C_sf"/>
</dbReference>
<protein>
    <recommendedName>
        <fullName evidence="5 12">Aminopeptidase N</fullName>
        <ecNumber evidence="4 12">3.4.11.2</ecNumber>
    </recommendedName>
</protein>
<evidence type="ECO:0000259" key="15">
    <source>
        <dbReference type="Pfam" id="PF17432"/>
    </source>
</evidence>
<dbReference type="Proteomes" id="UP001499988">
    <property type="component" value="Unassembled WGS sequence"/>
</dbReference>
<keyword evidence="7" id="KW-0645">Protease</keyword>
<dbReference type="InterPro" id="IPR042097">
    <property type="entry name" value="Aminopeptidase_N-like_N_sf"/>
</dbReference>
<dbReference type="SUPFAM" id="SSF63737">
    <property type="entry name" value="Leukotriene A4 hydrolase N-terminal domain"/>
    <property type="match status" value="1"/>
</dbReference>
<evidence type="ECO:0000256" key="8">
    <source>
        <dbReference type="ARBA" id="ARBA00022723"/>
    </source>
</evidence>
<organism evidence="17 18">
    <name type="scientific">Ferrimonas pelagia</name>
    <dbReference type="NCBI Taxonomy" id="1177826"/>
    <lineage>
        <taxon>Bacteria</taxon>
        <taxon>Pseudomonadati</taxon>
        <taxon>Pseudomonadota</taxon>
        <taxon>Gammaproteobacteria</taxon>
        <taxon>Alteromonadales</taxon>
        <taxon>Ferrimonadaceae</taxon>
        <taxon>Ferrimonas</taxon>
    </lineage>
</organism>
<dbReference type="RefSeq" id="WP_345336429.1">
    <property type="nucleotide sequence ID" value="NZ_BAABJZ010000096.1"/>
</dbReference>
<proteinExistence type="inferred from homology"/>
<comment type="caution">
    <text evidence="17">The sequence shown here is derived from an EMBL/GenBank/DDBJ whole genome shotgun (WGS) entry which is preliminary data.</text>
</comment>
<evidence type="ECO:0000313" key="18">
    <source>
        <dbReference type="Proteomes" id="UP001499988"/>
    </source>
</evidence>
<evidence type="ECO:0000259" key="14">
    <source>
        <dbReference type="Pfam" id="PF11940"/>
    </source>
</evidence>
<dbReference type="SUPFAM" id="SSF55486">
    <property type="entry name" value="Metalloproteases ('zincins'), catalytic domain"/>
    <property type="match status" value="1"/>
</dbReference>
<reference evidence="18" key="1">
    <citation type="journal article" date="2019" name="Int. J. Syst. Evol. Microbiol.">
        <title>The Global Catalogue of Microorganisms (GCM) 10K type strain sequencing project: providing services to taxonomists for standard genome sequencing and annotation.</title>
        <authorList>
            <consortium name="The Broad Institute Genomics Platform"/>
            <consortium name="The Broad Institute Genome Sequencing Center for Infectious Disease"/>
            <person name="Wu L."/>
            <person name="Ma J."/>
        </authorList>
    </citation>
    <scope>NUCLEOTIDE SEQUENCE [LARGE SCALE GENOMIC DNA]</scope>
    <source>
        <strain evidence="18">JCM 18401</strain>
    </source>
</reference>
<evidence type="ECO:0000313" key="17">
    <source>
        <dbReference type="EMBL" id="GAA4896194.1"/>
    </source>
</evidence>
<sequence>MQDMQAKLRADYRPADHTIGSVDLLFRLEEHGTQVIAVSQVKRQNPAATQLVLDGDQLQCIGVAINGEALAADRFEVGENGMIIQADLAEFELTVETWLDPANNTALEGLYKSGGAYCTQCEAEGFRRITYFLDRPDVLARYSTRIEADKALYPYLLSNGNKVASGDLADGRHFAQWQDPFPKPSYLFALVAGDFDVLRDRYTTVSGREVALELFVDKGNLSRGQHAMDSLKLSMQWDEQRFGLEYDLDIYMIVAVDFFNMGAMENKGLNVFNSKAVLADPQTATDDEYHRIESIIGHEYFHNWTGNRVTCRDWFQLSLKEGLTVFRDQEFSSDVGSEVVNRILAVKTMRNHQFAEDAGPMAHPIRPDKVIEMNNFYTVTVYDKGAEVIRMLHTLLGEARFQAGMRLYFERHDGQAVTCDDFVAAMADASGVDLTQFSLWYSQSGTPVVEVSESYDPVAQRYRLTLKQHTPATPDQAQKRPLHIPVALQLLNQQGQDLPLLIDRKAVAPVLDLTGSEQSWEFEQIAGPVVLSLFDNFSAPVKVMQPQSESDLALLIAHAKNDFVRWDASQRLLAQQIFAMVEEEQTQLSMTVVDALRAVVLNDGLDPALAAEILTLPAEAALAQEKAGLDVESLHLARKAALTQLGLELEDELSARYRACIQPEYQQTGAAVGERALKNACLLLLAHGGKANSEQLCLKQYHTANNMTDRLAALNALNQGALPGAADCMLAFEQQWRDDALVMDKWFVQVATAANTDVLTHIKQAMAHPAFDMANPNRVRALIGAFASLNRNGFHAPDGSGYRFLTDQLIALNGINPQCAARIMTPLMALKEVDGERRTLMTVELERLASLPDLSKDLYEKVSKSLG</sequence>
<keyword evidence="8" id="KW-0479">Metal-binding</keyword>
<dbReference type="Pfam" id="PF17432">
    <property type="entry name" value="DUF3458_C"/>
    <property type="match status" value="1"/>
</dbReference>
<evidence type="ECO:0000256" key="7">
    <source>
        <dbReference type="ARBA" id="ARBA00022670"/>
    </source>
</evidence>
<dbReference type="CDD" id="cd09600">
    <property type="entry name" value="M1_APN"/>
    <property type="match status" value="1"/>
</dbReference>
<dbReference type="InterPro" id="IPR027268">
    <property type="entry name" value="Peptidase_M4/M1_CTD_sf"/>
</dbReference>
<dbReference type="Pfam" id="PF01433">
    <property type="entry name" value="Peptidase_M1"/>
    <property type="match status" value="1"/>
</dbReference>
<evidence type="ECO:0000256" key="4">
    <source>
        <dbReference type="ARBA" id="ARBA00012564"/>
    </source>
</evidence>
<dbReference type="Gene3D" id="2.60.40.1730">
    <property type="entry name" value="tricorn interacting facor f3 domain"/>
    <property type="match status" value="1"/>
</dbReference>
<evidence type="ECO:0000256" key="10">
    <source>
        <dbReference type="ARBA" id="ARBA00022833"/>
    </source>
</evidence>
<dbReference type="InterPro" id="IPR012779">
    <property type="entry name" value="Peptidase_M1_pepN"/>
</dbReference>
<name>A0ABP9F9S5_9GAMM</name>
<dbReference type="Gene3D" id="1.25.50.10">
    <property type="entry name" value="Peptidase M1, alanyl aminopeptidase, C-terminal domain"/>
    <property type="match status" value="1"/>
</dbReference>
<dbReference type="NCBIfam" id="TIGR02414">
    <property type="entry name" value="pepN_proteo"/>
    <property type="match status" value="1"/>
</dbReference>
<evidence type="ECO:0000256" key="1">
    <source>
        <dbReference type="ARBA" id="ARBA00000098"/>
    </source>
</evidence>
<evidence type="ECO:0000256" key="6">
    <source>
        <dbReference type="ARBA" id="ARBA00022438"/>
    </source>
</evidence>
<evidence type="ECO:0000256" key="3">
    <source>
        <dbReference type="ARBA" id="ARBA00010136"/>
    </source>
</evidence>
<dbReference type="InterPro" id="IPR024601">
    <property type="entry name" value="Peptidase_M1_pepN_C"/>
</dbReference>
<keyword evidence="18" id="KW-1185">Reference proteome</keyword>
<dbReference type="Gene3D" id="2.60.40.1840">
    <property type="match status" value="1"/>
</dbReference>
<feature type="domain" description="Peptidase M1 alanyl aminopeptidase Ig-like fold" evidence="14">
    <location>
        <begin position="445"/>
        <end position="544"/>
    </location>
</feature>
<evidence type="ECO:0000256" key="2">
    <source>
        <dbReference type="ARBA" id="ARBA00001947"/>
    </source>
</evidence>
<evidence type="ECO:0000256" key="11">
    <source>
        <dbReference type="ARBA" id="ARBA00023049"/>
    </source>
</evidence>
<keyword evidence="11" id="KW-0482">Metalloprotease</keyword>
<dbReference type="EMBL" id="BAABJZ010000096">
    <property type="protein sequence ID" value="GAA4896194.1"/>
    <property type="molecule type" value="Genomic_DNA"/>
</dbReference>
<dbReference type="Pfam" id="PF11940">
    <property type="entry name" value="DUF3458"/>
    <property type="match status" value="1"/>
</dbReference>
<comment type="cofactor">
    <cofactor evidence="2">
        <name>Zn(2+)</name>
        <dbReference type="ChEBI" id="CHEBI:29105"/>
    </cofactor>
</comment>
<dbReference type="Gene3D" id="3.30.2010.30">
    <property type="match status" value="1"/>
</dbReference>
<dbReference type="EC" id="3.4.11.2" evidence="4 12"/>
<evidence type="ECO:0000256" key="12">
    <source>
        <dbReference type="NCBIfam" id="TIGR02414"/>
    </source>
</evidence>
<comment type="similarity">
    <text evidence="3">Belongs to the peptidase M1 family.</text>
</comment>
<dbReference type="PANTHER" id="PTHR46322:SF1">
    <property type="entry name" value="PUROMYCIN-SENSITIVE AMINOPEPTIDASE"/>
    <property type="match status" value="1"/>
</dbReference>
<gene>
    <name evidence="17" type="primary">pepN</name>
    <name evidence="17" type="ORF">GCM10023333_31730</name>
</gene>
<dbReference type="InterPro" id="IPR038438">
    <property type="entry name" value="PepN_Ig-like_sf"/>
</dbReference>
<feature type="domain" description="Aminopeptidase N-like N-terminal" evidence="16">
    <location>
        <begin position="86"/>
        <end position="187"/>
    </location>
</feature>
<dbReference type="Gene3D" id="1.10.390.10">
    <property type="entry name" value="Neutral Protease Domain 2"/>
    <property type="match status" value="1"/>
</dbReference>
<dbReference type="PRINTS" id="PR00756">
    <property type="entry name" value="ALADIPTASE"/>
</dbReference>
<dbReference type="Pfam" id="PF17900">
    <property type="entry name" value="Peptidase_M1_N"/>
    <property type="match status" value="1"/>
</dbReference>
<evidence type="ECO:0000256" key="9">
    <source>
        <dbReference type="ARBA" id="ARBA00022801"/>
    </source>
</evidence>
<keyword evidence="10" id="KW-0862">Zinc</keyword>
<dbReference type="PANTHER" id="PTHR46322">
    <property type="entry name" value="PUROMYCIN-SENSITIVE AMINOPEPTIDASE"/>
    <property type="match status" value="1"/>
</dbReference>
<evidence type="ECO:0000259" key="13">
    <source>
        <dbReference type="Pfam" id="PF01433"/>
    </source>
</evidence>
<dbReference type="InterPro" id="IPR014782">
    <property type="entry name" value="Peptidase_M1_dom"/>
</dbReference>
<feature type="domain" description="Peptidase M1 membrane alanine aminopeptidase" evidence="13">
    <location>
        <begin position="227"/>
        <end position="437"/>
    </location>
</feature>
<comment type="catalytic activity">
    <reaction evidence="1">
        <text>Release of an N-terminal amino acid, Xaa-|-Yaa- from a peptide, amide or arylamide. Xaa is preferably Ala, but may be most amino acids including Pro (slow action). When a terminal hydrophobic residue is followed by a prolyl residue, the two may be released as an intact Xaa-Pro dipeptide.</text>
        <dbReference type="EC" id="3.4.11.2"/>
    </reaction>
</comment>
<evidence type="ECO:0000259" key="16">
    <source>
        <dbReference type="Pfam" id="PF17900"/>
    </source>
</evidence>